<dbReference type="SUPFAM" id="SSF48008">
    <property type="entry name" value="GntR ligand-binding domain-like"/>
    <property type="match status" value="1"/>
</dbReference>
<gene>
    <name evidence="5" type="ORF">EET67_17090</name>
</gene>
<dbReference type="InterPro" id="IPR036388">
    <property type="entry name" value="WH-like_DNA-bd_sf"/>
</dbReference>
<keyword evidence="3" id="KW-0804">Transcription</keyword>
<dbReference type="CDD" id="cd07377">
    <property type="entry name" value="WHTH_GntR"/>
    <property type="match status" value="1"/>
</dbReference>
<keyword evidence="2" id="KW-0238">DNA-binding</keyword>
<dbReference type="SMART" id="SM00345">
    <property type="entry name" value="HTH_GNTR"/>
    <property type="match status" value="1"/>
</dbReference>
<evidence type="ECO:0000259" key="4">
    <source>
        <dbReference type="PROSITE" id="PS50949"/>
    </source>
</evidence>
<dbReference type="InterPro" id="IPR036390">
    <property type="entry name" value="WH_DNA-bd_sf"/>
</dbReference>
<protein>
    <submittedName>
        <fullName evidence="5">GntR family transcriptional regulator</fullName>
    </submittedName>
</protein>
<keyword evidence="6" id="KW-1185">Reference proteome</keyword>
<dbReference type="EMBL" id="RKST01000017">
    <property type="protein sequence ID" value="RUM96694.1"/>
    <property type="molecule type" value="Genomic_DNA"/>
</dbReference>
<dbReference type="Gene3D" id="1.10.10.10">
    <property type="entry name" value="Winged helix-like DNA-binding domain superfamily/Winged helix DNA-binding domain"/>
    <property type="match status" value="1"/>
</dbReference>
<dbReference type="Pfam" id="PF00392">
    <property type="entry name" value="GntR"/>
    <property type="match status" value="1"/>
</dbReference>
<dbReference type="GO" id="GO:0003700">
    <property type="term" value="F:DNA-binding transcription factor activity"/>
    <property type="evidence" value="ECO:0007669"/>
    <property type="project" value="InterPro"/>
</dbReference>
<accession>A0A432V3B2</accession>
<sequence length="233" mass="26120">MENLTDQSEQGRVRGATVDYLLHRVRQGILQGLYAPGQRLIEADLTREFGVSRGPLREALHRLAADNLLEIVPNRGAIVRRLSMREMLELFSIRIALECLAVQEGTANLSDQAIRARFETDIQPIWLPEQRVPSGDYIAENKAFHDAIIRASGNETLAVVTNQLQLPLLMFQLSKKLTIANIAASLNEHRSIAQAMLDGDATAAETRMRQHLERARSIAFEMPSQVFRAEPKS</sequence>
<dbReference type="OrthoDB" id="7846328at2"/>
<evidence type="ECO:0000256" key="3">
    <source>
        <dbReference type="ARBA" id="ARBA00023163"/>
    </source>
</evidence>
<dbReference type="RefSeq" id="WP_128627748.1">
    <property type="nucleotide sequence ID" value="NZ_RKST01000017.1"/>
</dbReference>
<dbReference type="GO" id="GO:0003677">
    <property type="term" value="F:DNA binding"/>
    <property type="evidence" value="ECO:0007669"/>
    <property type="project" value="UniProtKB-KW"/>
</dbReference>
<dbReference type="PROSITE" id="PS50949">
    <property type="entry name" value="HTH_GNTR"/>
    <property type="match status" value="1"/>
</dbReference>
<dbReference type="AlphaFoldDB" id="A0A432V3B2"/>
<keyword evidence="1" id="KW-0805">Transcription regulation</keyword>
<dbReference type="PANTHER" id="PTHR43537">
    <property type="entry name" value="TRANSCRIPTIONAL REGULATOR, GNTR FAMILY"/>
    <property type="match status" value="1"/>
</dbReference>
<proteinExistence type="predicted"/>
<organism evidence="5 6">
    <name type="scientific">Borborobacter arsenicus</name>
    <dbReference type="NCBI Taxonomy" id="1851146"/>
    <lineage>
        <taxon>Bacteria</taxon>
        <taxon>Pseudomonadati</taxon>
        <taxon>Pseudomonadota</taxon>
        <taxon>Alphaproteobacteria</taxon>
        <taxon>Hyphomicrobiales</taxon>
        <taxon>Phyllobacteriaceae</taxon>
        <taxon>Borborobacter</taxon>
    </lineage>
</organism>
<dbReference type="Gene3D" id="1.20.120.530">
    <property type="entry name" value="GntR ligand-binding domain-like"/>
    <property type="match status" value="1"/>
</dbReference>
<comment type="caution">
    <text evidence="5">The sequence shown here is derived from an EMBL/GenBank/DDBJ whole genome shotgun (WGS) entry which is preliminary data.</text>
</comment>
<dbReference type="InterPro" id="IPR011711">
    <property type="entry name" value="GntR_C"/>
</dbReference>
<dbReference type="Pfam" id="PF07729">
    <property type="entry name" value="FCD"/>
    <property type="match status" value="1"/>
</dbReference>
<dbReference type="InterPro" id="IPR000524">
    <property type="entry name" value="Tscrpt_reg_HTH_GntR"/>
</dbReference>
<evidence type="ECO:0000256" key="2">
    <source>
        <dbReference type="ARBA" id="ARBA00023125"/>
    </source>
</evidence>
<feature type="domain" description="HTH gntR-type" evidence="4">
    <location>
        <begin position="15"/>
        <end position="82"/>
    </location>
</feature>
<name>A0A432V3B2_9HYPH</name>
<dbReference type="Proteomes" id="UP000281647">
    <property type="component" value="Unassembled WGS sequence"/>
</dbReference>
<evidence type="ECO:0000313" key="5">
    <source>
        <dbReference type="EMBL" id="RUM96694.1"/>
    </source>
</evidence>
<dbReference type="PANTHER" id="PTHR43537:SF24">
    <property type="entry name" value="GLUCONATE OPERON TRANSCRIPTIONAL REPRESSOR"/>
    <property type="match status" value="1"/>
</dbReference>
<evidence type="ECO:0000313" key="6">
    <source>
        <dbReference type="Proteomes" id="UP000281647"/>
    </source>
</evidence>
<dbReference type="InterPro" id="IPR008920">
    <property type="entry name" value="TF_FadR/GntR_C"/>
</dbReference>
<dbReference type="SMART" id="SM00895">
    <property type="entry name" value="FCD"/>
    <property type="match status" value="1"/>
</dbReference>
<dbReference type="SUPFAM" id="SSF46785">
    <property type="entry name" value="Winged helix' DNA-binding domain"/>
    <property type="match status" value="1"/>
</dbReference>
<reference evidence="5 6" key="1">
    <citation type="submission" date="2018-11" db="EMBL/GenBank/DDBJ databases">
        <title>Pseudaminobacter arsenicus sp. nov., an arsenic-resistant bacterium isolated from arsenic-rich aquifers.</title>
        <authorList>
            <person name="Mu Y."/>
        </authorList>
    </citation>
    <scope>NUCLEOTIDE SEQUENCE [LARGE SCALE GENOMIC DNA]</scope>
    <source>
        <strain evidence="5 6">CB3</strain>
    </source>
</reference>
<evidence type="ECO:0000256" key="1">
    <source>
        <dbReference type="ARBA" id="ARBA00023015"/>
    </source>
</evidence>